<dbReference type="AlphaFoldDB" id="A0A292Q1D0"/>
<sequence>FFTTPSPVPTYSILLYFQASPTNPPKSKWFPSSLSPSSSSPPPSPQSPLLVEKDMATTSKSRIRVSAARNRSRRFSAATMPEMPRLLVPTLVFWTEWLSSVTLFQSMCLPCMLSPVPASAALRVLAVPASRARMVSSTSLLGALLLPATKEDSNV</sequence>
<keyword evidence="3" id="KW-1185">Reference proteome</keyword>
<dbReference type="EMBL" id="LN890983">
    <property type="protein sequence ID" value="CUS12861.1"/>
    <property type="molecule type" value="Genomic_DNA"/>
</dbReference>
<proteinExistence type="predicted"/>
<name>A0A292Q1D0_9PEZI</name>
<protein>
    <submittedName>
        <fullName evidence="2">Uncharacterized protein</fullName>
    </submittedName>
</protein>
<evidence type="ECO:0000313" key="3">
    <source>
        <dbReference type="Proteomes" id="UP001412239"/>
    </source>
</evidence>
<feature type="non-terminal residue" evidence="2">
    <location>
        <position position="155"/>
    </location>
</feature>
<feature type="region of interest" description="Disordered" evidence="1">
    <location>
        <begin position="25"/>
        <end position="53"/>
    </location>
</feature>
<reference evidence="2" key="1">
    <citation type="submission" date="2015-10" db="EMBL/GenBank/DDBJ databases">
        <authorList>
            <person name="Regsiter A."/>
            <person name="william w."/>
        </authorList>
    </citation>
    <scope>NUCLEOTIDE SEQUENCE</scope>
    <source>
        <strain evidence="2">Montdore</strain>
    </source>
</reference>
<accession>A0A292Q1D0</accession>
<evidence type="ECO:0000256" key="1">
    <source>
        <dbReference type="SAM" id="MobiDB-lite"/>
    </source>
</evidence>
<gene>
    <name evidence="2" type="ORF">GSTUAT00003134001</name>
</gene>
<dbReference type="Proteomes" id="UP001412239">
    <property type="component" value="Unassembled WGS sequence"/>
</dbReference>
<organism evidence="2 3">
    <name type="scientific">Tuber aestivum</name>
    <name type="common">summer truffle</name>
    <dbReference type="NCBI Taxonomy" id="59557"/>
    <lineage>
        <taxon>Eukaryota</taxon>
        <taxon>Fungi</taxon>
        <taxon>Dikarya</taxon>
        <taxon>Ascomycota</taxon>
        <taxon>Pezizomycotina</taxon>
        <taxon>Pezizomycetes</taxon>
        <taxon>Pezizales</taxon>
        <taxon>Tuberaceae</taxon>
        <taxon>Tuber</taxon>
    </lineage>
</organism>
<evidence type="ECO:0000313" key="2">
    <source>
        <dbReference type="EMBL" id="CUS12861.1"/>
    </source>
</evidence>